<comment type="subcellular location">
    <subcellularLocation>
        <location evidence="1">Cell membrane</location>
        <topology evidence="1">Multi-pass membrane protein</topology>
    </subcellularLocation>
</comment>
<dbReference type="InterPro" id="IPR051311">
    <property type="entry name" value="DedA_domain"/>
</dbReference>
<keyword evidence="9" id="KW-1185">Reference proteome</keyword>
<evidence type="ECO:0000256" key="2">
    <source>
        <dbReference type="ARBA" id="ARBA00022475"/>
    </source>
</evidence>
<evidence type="ECO:0000313" key="9">
    <source>
        <dbReference type="Proteomes" id="UP000317894"/>
    </source>
</evidence>
<keyword evidence="2" id="KW-1003">Cell membrane</keyword>
<evidence type="ECO:0000256" key="1">
    <source>
        <dbReference type="ARBA" id="ARBA00004651"/>
    </source>
</evidence>
<evidence type="ECO:0000256" key="4">
    <source>
        <dbReference type="ARBA" id="ARBA00022989"/>
    </source>
</evidence>
<evidence type="ECO:0000259" key="7">
    <source>
        <dbReference type="Pfam" id="PF09335"/>
    </source>
</evidence>
<organism evidence="8 9">
    <name type="scientific">Glacieibacterium frigidum</name>
    <dbReference type="NCBI Taxonomy" id="2593303"/>
    <lineage>
        <taxon>Bacteria</taxon>
        <taxon>Pseudomonadati</taxon>
        <taxon>Pseudomonadota</taxon>
        <taxon>Alphaproteobacteria</taxon>
        <taxon>Sphingomonadales</taxon>
        <taxon>Sphingosinicellaceae</taxon>
        <taxon>Glacieibacterium</taxon>
    </lineage>
</organism>
<dbReference type="PANTHER" id="PTHR42709:SF6">
    <property type="entry name" value="UNDECAPRENYL PHOSPHATE TRANSPORTER A"/>
    <property type="match status" value="1"/>
</dbReference>
<dbReference type="EMBL" id="VJWA01000001">
    <property type="protein sequence ID" value="TRW17534.1"/>
    <property type="molecule type" value="Genomic_DNA"/>
</dbReference>
<dbReference type="AlphaFoldDB" id="A0A552UH34"/>
<evidence type="ECO:0000256" key="5">
    <source>
        <dbReference type="ARBA" id="ARBA00023136"/>
    </source>
</evidence>
<accession>A0A552UH34</accession>
<keyword evidence="4 6" id="KW-1133">Transmembrane helix</keyword>
<evidence type="ECO:0000256" key="3">
    <source>
        <dbReference type="ARBA" id="ARBA00022692"/>
    </source>
</evidence>
<feature type="transmembrane region" description="Helical" evidence="6">
    <location>
        <begin position="127"/>
        <end position="148"/>
    </location>
</feature>
<comment type="caution">
    <text evidence="8">The sequence shown here is derived from an EMBL/GenBank/DDBJ whole genome shotgun (WGS) entry which is preliminary data.</text>
</comment>
<dbReference type="Proteomes" id="UP000317894">
    <property type="component" value="Unassembled WGS sequence"/>
</dbReference>
<dbReference type="InterPro" id="IPR032816">
    <property type="entry name" value="VTT_dom"/>
</dbReference>
<dbReference type="Pfam" id="PF09335">
    <property type="entry name" value="VTT_dom"/>
    <property type="match status" value="1"/>
</dbReference>
<dbReference type="PANTHER" id="PTHR42709">
    <property type="entry name" value="ALKALINE PHOSPHATASE LIKE PROTEIN"/>
    <property type="match status" value="1"/>
</dbReference>
<reference evidence="8 9" key="1">
    <citation type="submission" date="2019-07" db="EMBL/GenBank/DDBJ databases">
        <title>Novel species isolated from glacier.</title>
        <authorList>
            <person name="Liu Q."/>
            <person name="Xin Y.-H."/>
        </authorList>
    </citation>
    <scope>NUCLEOTIDE SEQUENCE [LARGE SCALE GENOMIC DNA]</scope>
    <source>
        <strain evidence="8 9">LB1R16</strain>
    </source>
</reference>
<keyword evidence="5 6" id="KW-0472">Membrane</keyword>
<feature type="transmembrane region" description="Helical" evidence="6">
    <location>
        <begin position="50"/>
        <end position="70"/>
    </location>
</feature>
<gene>
    <name evidence="8" type="ORF">FMM06_05110</name>
</gene>
<feature type="domain" description="VTT" evidence="7">
    <location>
        <begin position="32"/>
        <end position="148"/>
    </location>
</feature>
<feature type="transmembrane region" description="Helical" evidence="6">
    <location>
        <begin position="160"/>
        <end position="183"/>
    </location>
</feature>
<proteinExistence type="predicted"/>
<sequence length="190" mass="19806">MDNWLIATLDNAMLSPVFLFVALVAATFVLEDVATVAAGILAGRMSIDPFTAVAAVIVGTIAGDLALYAVGRWLGTSRLATQFRARSDGRLEDRLRRHGLMAVAVARFVPGTRLPIFFGSGVVRTPLAKLTLVIVGTTLVWTPALFVASSQAGGALFTNLNAGTIALAAGVLAAVMLAPRLFARRSAALA</sequence>
<keyword evidence="3 6" id="KW-0812">Transmembrane</keyword>
<name>A0A552UH34_9SPHN</name>
<dbReference type="GO" id="GO:0005886">
    <property type="term" value="C:plasma membrane"/>
    <property type="evidence" value="ECO:0007669"/>
    <property type="project" value="UniProtKB-SubCell"/>
</dbReference>
<evidence type="ECO:0000313" key="8">
    <source>
        <dbReference type="EMBL" id="TRW17534.1"/>
    </source>
</evidence>
<evidence type="ECO:0000256" key="6">
    <source>
        <dbReference type="SAM" id="Phobius"/>
    </source>
</evidence>
<dbReference type="OrthoDB" id="7277369at2"/>
<protein>
    <recommendedName>
        <fullName evidence="7">VTT domain-containing protein</fullName>
    </recommendedName>
</protein>
<dbReference type="RefSeq" id="WP_143555079.1">
    <property type="nucleotide sequence ID" value="NZ_VJWA01000001.1"/>
</dbReference>